<keyword evidence="3" id="KW-1185">Reference proteome</keyword>
<accession>A0ABV3PMF6</accession>
<dbReference type="Proteomes" id="UP001555786">
    <property type="component" value="Unassembled WGS sequence"/>
</dbReference>
<proteinExistence type="predicted"/>
<evidence type="ECO:0000313" key="3">
    <source>
        <dbReference type="Proteomes" id="UP001555786"/>
    </source>
</evidence>
<dbReference type="RefSeq" id="WP_311941039.1">
    <property type="nucleotide sequence ID" value="NZ_JAVSCS010000031.1"/>
</dbReference>
<dbReference type="Proteomes" id="UP001595190">
    <property type="component" value="Unassembled WGS sequence"/>
</dbReference>
<gene>
    <name evidence="1" type="ORF">ABXS05_14850</name>
    <name evidence="2" type="ORF">ACETRX_18705</name>
</gene>
<dbReference type="EMBL" id="JBHGPK010000007">
    <property type="protein sequence ID" value="MFC2251670.1"/>
    <property type="molecule type" value="Genomic_DNA"/>
</dbReference>
<reference evidence="1 3" key="1">
    <citation type="submission" date="2024-07" db="EMBL/GenBank/DDBJ databases">
        <title>Description of Labrys sedimenti sp. nov., isolated from a diclofenac-degrading enrichment culture.</title>
        <authorList>
            <person name="Tancsics A."/>
            <person name="Csepanyi A."/>
        </authorList>
    </citation>
    <scope>NUCLEOTIDE SEQUENCE [LARGE SCALE GENOMIC DNA]</scope>
    <source>
        <strain evidence="1 3">LMG 23578</strain>
    </source>
</reference>
<organism evidence="1 3">
    <name type="scientific">Labrys neptuniae</name>
    <dbReference type="NCBI Taxonomy" id="376174"/>
    <lineage>
        <taxon>Bacteria</taxon>
        <taxon>Pseudomonadati</taxon>
        <taxon>Pseudomonadota</taxon>
        <taxon>Alphaproteobacteria</taxon>
        <taxon>Hyphomicrobiales</taxon>
        <taxon>Xanthobacteraceae</taxon>
        <taxon>Labrys</taxon>
    </lineage>
</organism>
<reference evidence="2 4" key="2">
    <citation type="submission" date="2024-09" db="EMBL/GenBank/DDBJ databases">
        <title>Description of Labrys sedimenti sp. nov., isolated from a diclofenac-degrading enrichment culture, and genome-based reclassification of Labrys portucalensis as a later heterotypic synonym of Labrys neptuniae.</title>
        <authorList>
            <person name="Tancsics A."/>
            <person name="Csepanyi A."/>
        </authorList>
    </citation>
    <scope>NUCLEOTIDE SEQUENCE [LARGE SCALE GENOMIC DNA]</scope>
    <source>
        <strain evidence="2 4">LMG 23412</strain>
    </source>
</reference>
<evidence type="ECO:0000313" key="1">
    <source>
        <dbReference type="EMBL" id="MEW9306828.1"/>
    </source>
</evidence>
<sequence>MTGEVILLDGLGIVASDLVEPGTVAIMLRGGDVQVVPVRELRATVNQLGSDKIEGLSMAPSDFTQVQAVIERRKADEDGGDKDE</sequence>
<evidence type="ECO:0000313" key="4">
    <source>
        <dbReference type="Proteomes" id="UP001595190"/>
    </source>
</evidence>
<evidence type="ECO:0000313" key="2">
    <source>
        <dbReference type="EMBL" id="MFC2251670.1"/>
    </source>
</evidence>
<dbReference type="EMBL" id="JBFNQD010000004">
    <property type="protein sequence ID" value="MEW9306828.1"/>
    <property type="molecule type" value="Genomic_DNA"/>
</dbReference>
<protein>
    <submittedName>
        <fullName evidence="1">Uncharacterized protein</fullName>
    </submittedName>
</protein>
<comment type="caution">
    <text evidence="1">The sequence shown here is derived from an EMBL/GenBank/DDBJ whole genome shotgun (WGS) entry which is preliminary data.</text>
</comment>
<name>A0ABV3PMF6_9HYPH</name>